<feature type="compositionally biased region" description="Polar residues" evidence="3">
    <location>
        <begin position="72"/>
        <end position="84"/>
    </location>
</feature>
<dbReference type="GeneTree" id="ENSGT00390000002172"/>
<dbReference type="PANTHER" id="PTHR12767">
    <property type="entry name" value="BCL7 RELATED"/>
    <property type="match status" value="1"/>
</dbReference>
<evidence type="ECO:0000313" key="4">
    <source>
        <dbReference type="Ensembl" id="ENSUPAP00010010744.1"/>
    </source>
</evidence>
<dbReference type="GO" id="GO:0016514">
    <property type="term" value="C:SWI/SNF complex"/>
    <property type="evidence" value="ECO:0007669"/>
    <property type="project" value="UniProtKB-ARBA"/>
</dbReference>
<sequence>MSGRSVRAQTRSRAKDDVKKVMAAMEKVRNWEKWVTVGDRSLRIYKWVPVMEPKVDDKNKNKKKGQDEKCGSQVTTPENSSSLG</sequence>
<dbReference type="Proteomes" id="UP000694417">
    <property type="component" value="Unplaced"/>
</dbReference>
<dbReference type="AlphaFoldDB" id="A0A8D2HBH1"/>
<feature type="compositionally biased region" description="Basic and acidic residues" evidence="3">
    <location>
        <begin position="53"/>
        <end position="70"/>
    </location>
</feature>
<organism evidence="4 5">
    <name type="scientific">Urocitellus parryii</name>
    <name type="common">Arctic ground squirrel</name>
    <name type="synonym">Spermophilus parryii</name>
    <dbReference type="NCBI Taxonomy" id="9999"/>
    <lineage>
        <taxon>Eukaryota</taxon>
        <taxon>Metazoa</taxon>
        <taxon>Chordata</taxon>
        <taxon>Craniata</taxon>
        <taxon>Vertebrata</taxon>
        <taxon>Euteleostomi</taxon>
        <taxon>Mammalia</taxon>
        <taxon>Eutheria</taxon>
        <taxon>Euarchontoglires</taxon>
        <taxon>Glires</taxon>
        <taxon>Rodentia</taxon>
        <taxon>Sciuromorpha</taxon>
        <taxon>Sciuridae</taxon>
        <taxon>Xerinae</taxon>
        <taxon>Marmotini</taxon>
        <taxon>Urocitellus</taxon>
    </lineage>
</organism>
<dbReference type="PANTHER" id="PTHR12767:SF11">
    <property type="entry name" value="B-CELL CLL_LYMPHOMA 7 PROTEIN FAMILY MEMBER A"/>
    <property type="match status" value="1"/>
</dbReference>
<dbReference type="Ensembl" id="ENSUPAT00010012358.1">
    <property type="protein sequence ID" value="ENSUPAP00010010744.1"/>
    <property type="gene ID" value="ENSUPAG00010008699.1"/>
</dbReference>
<dbReference type="Pfam" id="PF04714">
    <property type="entry name" value="BCL_N"/>
    <property type="match status" value="1"/>
</dbReference>
<comment type="similarity">
    <text evidence="1">Belongs to the BCL7 family.</text>
</comment>
<evidence type="ECO:0000256" key="2">
    <source>
        <dbReference type="ARBA" id="ARBA00039458"/>
    </source>
</evidence>
<dbReference type="InterPro" id="IPR006804">
    <property type="entry name" value="BCL7"/>
</dbReference>
<accession>A0A8D2HBH1</accession>
<reference evidence="4" key="2">
    <citation type="submission" date="2025-09" db="UniProtKB">
        <authorList>
            <consortium name="Ensembl"/>
        </authorList>
    </citation>
    <scope>IDENTIFICATION</scope>
</reference>
<proteinExistence type="inferred from homology"/>
<keyword evidence="5" id="KW-1185">Reference proteome</keyword>
<feature type="region of interest" description="Disordered" evidence="3">
    <location>
        <begin position="53"/>
        <end position="84"/>
    </location>
</feature>
<evidence type="ECO:0000256" key="1">
    <source>
        <dbReference type="ARBA" id="ARBA00010326"/>
    </source>
</evidence>
<name>A0A8D2HBH1_UROPR</name>
<evidence type="ECO:0000313" key="5">
    <source>
        <dbReference type="Proteomes" id="UP000694417"/>
    </source>
</evidence>
<evidence type="ECO:0000256" key="3">
    <source>
        <dbReference type="SAM" id="MobiDB-lite"/>
    </source>
</evidence>
<protein>
    <recommendedName>
        <fullName evidence="2">B-cell CLL/lymphoma 7 protein family member A</fullName>
    </recommendedName>
</protein>
<reference evidence="4" key="1">
    <citation type="submission" date="2025-08" db="UniProtKB">
        <authorList>
            <consortium name="Ensembl"/>
        </authorList>
    </citation>
    <scope>IDENTIFICATION</scope>
</reference>